<dbReference type="EnsemblMetazoa" id="tetur07g04560.1">
    <property type="protein sequence ID" value="tetur07g04560.1"/>
    <property type="gene ID" value="tetur07g04560"/>
</dbReference>
<feature type="domain" description="Major facilitator superfamily (MFS) profile" evidence="7">
    <location>
        <begin position="32"/>
        <end position="476"/>
    </location>
</feature>
<keyword evidence="9" id="KW-1185">Reference proteome</keyword>
<dbReference type="STRING" id="32264.T1K9D7"/>
<keyword evidence="4 5" id="KW-0472">Membrane</keyword>
<feature type="transmembrane region" description="Helical" evidence="5">
    <location>
        <begin position="149"/>
        <end position="170"/>
    </location>
</feature>
<dbReference type="Pfam" id="PF07690">
    <property type="entry name" value="MFS_1"/>
    <property type="match status" value="1"/>
</dbReference>
<dbReference type="AlphaFoldDB" id="T1K9D7"/>
<evidence type="ECO:0000256" key="3">
    <source>
        <dbReference type="ARBA" id="ARBA00022989"/>
    </source>
</evidence>
<evidence type="ECO:0000259" key="6">
    <source>
        <dbReference type="PROSITE" id="PS50072"/>
    </source>
</evidence>
<feature type="transmembrane region" description="Helical" evidence="5">
    <location>
        <begin position="358"/>
        <end position="377"/>
    </location>
</feature>
<evidence type="ECO:0000313" key="8">
    <source>
        <dbReference type="EnsemblMetazoa" id="tetur07g04560.1"/>
    </source>
</evidence>
<feature type="transmembrane region" description="Helical" evidence="5">
    <location>
        <begin position="417"/>
        <end position="440"/>
    </location>
</feature>
<dbReference type="eggNOG" id="KOG2532">
    <property type="taxonomic scope" value="Eukaryota"/>
</dbReference>
<reference evidence="9" key="1">
    <citation type="submission" date="2011-08" db="EMBL/GenBank/DDBJ databases">
        <authorList>
            <person name="Rombauts S."/>
        </authorList>
    </citation>
    <scope>NUCLEOTIDE SEQUENCE</scope>
    <source>
        <strain evidence="9">London</strain>
    </source>
</reference>
<sequence length="544" mass="59854">MKKRLSQPDDAIALDPSFIGVSRPFPFPFRYVVMFMIFMCMLVGYSIRNIINVALLAMVNDSPNPSPKTLNNQDVLSSLFAKNQSVTFDWNQNDQALILGGYFYTFTGSLLLGGIITDKLNIIWLLSITQTITAISTLVTPIAASTSVYLLIVARMIIGLMHGVMLPACFNLIEHWFPTGEIAIAQSLMAVGANFGTAISMPVTAWLCSSNLWGGWPSAFIIFGLINSIFVVILFIGISDGPQSNRWISQYEKDYLAQVVVNKGTKRKKIKTPWIKLFTSLPLWAVFWNRGLIGLAYYTVNSKIPVYMEKVLNYKIENNGLLNSLFYVFVCMAQLIAGPASKAIILKGWLSRTVTRKIFESIACLGLASGLMIISFLGNQPTIVVIVLIISMFFYGFDTGGNIPIVPEMAPKYVGTAFGFSNTLISASGFIAPALIGYILGDDTESVSKWNLVFHVVAGLQVVGILIFITFATSEPQAWATFLINYGHKKSNGKNTVFGKVLDGMDVVKAIEQLATDSEDKPFTEAKIVDSMVIDADEMIILSQ</sequence>
<proteinExistence type="predicted"/>
<feature type="transmembrane region" description="Helical" evidence="5">
    <location>
        <begin position="96"/>
        <end position="116"/>
    </location>
</feature>
<feature type="transmembrane region" description="Helical" evidence="5">
    <location>
        <begin position="452"/>
        <end position="472"/>
    </location>
</feature>
<dbReference type="GO" id="GO:0006820">
    <property type="term" value="P:monoatomic anion transport"/>
    <property type="evidence" value="ECO:0007669"/>
    <property type="project" value="TreeGrafter"/>
</dbReference>
<feature type="transmembrane region" description="Helical" evidence="5">
    <location>
        <begin position="219"/>
        <end position="238"/>
    </location>
</feature>
<dbReference type="InterPro" id="IPR020846">
    <property type="entry name" value="MFS_dom"/>
</dbReference>
<feature type="transmembrane region" description="Helical" evidence="5">
    <location>
        <begin position="277"/>
        <end position="300"/>
    </location>
</feature>
<evidence type="ECO:0000256" key="2">
    <source>
        <dbReference type="ARBA" id="ARBA00022692"/>
    </source>
</evidence>
<dbReference type="PROSITE" id="PS50072">
    <property type="entry name" value="CSA_PPIASE_2"/>
    <property type="match status" value="1"/>
</dbReference>
<dbReference type="Gene3D" id="1.20.1250.20">
    <property type="entry name" value="MFS general substrate transporter like domains"/>
    <property type="match status" value="2"/>
</dbReference>
<name>T1K9D7_TETUR</name>
<dbReference type="FunFam" id="1.20.1250.20:FF:000532">
    <property type="entry name" value="SLC (SoLute Carrier) homolog"/>
    <property type="match status" value="1"/>
</dbReference>
<evidence type="ECO:0000256" key="1">
    <source>
        <dbReference type="ARBA" id="ARBA00004141"/>
    </source>
</evidence>
<dbReference type="InterPro" id="IPR029000">
    <property type="entry name" value="Cyclophilin-like_dom_sf"/>
</dbReference>
<evidence type="ECO:0000256" key="5">
    <source>
        <dbReference type="SAM" id="Phobius"/>
    </source>
</evidence>
<feature type="domain" description="PPIase cyclophilin-type" evidence="6">
    <location>
        <begin position="359"/>
        <end position="533"/>
    </location>
</feature>
<comment type="subcellular location">
    <subcellularLocation>
        <location evidence="1">Membrane</location>
        <topology evidence="1">Multi-pass membrane protein</topology>
    </subcellularLocation>
</comment>
<feature type="transmembrane region" description="Helical" evidence="5">
    <location>
        <begin position="383"/>
        <end position="405"/>
    </location>
</feature>
<organism evidence="8 9">
    <name type="scientific">Tetranychus urticae</name>
    <name type="common">Two-spotted spider mite</name>
    <dbReference type="NCBI Taxonomy" id="32264"/>
    <lineage>
        <taxon>Eukaryota</taxon>
        <taxon>Metazoa</taxon>
        <taxon>Ecdysozoa</taxon>
        <taxon>Arthropoda</taxon>
        <taxon>Chelicerata</taxon>
        <taxon>Arachnida</taxon>
        <taxon>Acari</taxon>
        <taxon>Acariformes</taxon>
        <taxon>Trombidiformes</taxon>
        <taxon>Prostigmata</taxon>
        <taxon>Eleutherengona</taxon>
        <taxon>Raphignathae</taxon>
        <taxon>Tetranychoidea</taxon>
        <taxon>Tetranychidae</taxon>
        <taxon>Tetranychus</taxon>
    </lineage>
</organism>
<dbReference type="SUPFAM" id="SSF103473">
    <property type="entry name" value="MFS general substrate transporter"/>
    <property type="match status" value="1"/>
</dbReference>
<feature type="transmembrane region" description="Helical" evidence="5">
    <location>
        <begin position="31"/>
        <end position="59"/>
    </location>
</feature>
<dbReference type="GO" id="GO:0022857">
    <property type="term" value="F:transmembrane transporter activity"/>
    <property type="evidence" value="ECO:0007669"/>
    <property type="project" value="InterPro"/>
</dbReference>
<dbReference type="InterPro" id="IPR002130">
    <property type="entry name" value="Cyclophilin-type_PPIase_dom"/>
</dbReference>
<dbReference type="Proteomes" id="UP000015104">
    <property type="component" value="Unassembled WGS sequence"/>
</dbReference>
<dbReference type="Pfam" id="PF00160">
    <property type="entry name" value="Pro_isomerase"/>
    <property type="match status" value="1"/>
</dbReference>
<dbReference type="GO" id="GO:0016020">
    <property type="term" value="C:membrane"/>
    <property type="evidence" value="ECO:0007669"/>
    <property type="project" value="UniProtKB-SubCell"/>
</dbReference>
<dbReference type="PANTHER" id="PTHR11662">
    <property type="entry name" value="SOLUTE CARRIER FAMILY 17"/>
    <property type="match status" value="1"/>
</dbReference>
<evidence type="ECO:0000313" key="9">
    <source>
        <dbReference type="Proteomes" id="UP000015104"/>
    </source>
</evidence>
<keyword evidence="2 5" id="KW-0812">Transmembrane</keyword>
<keyword evidence="3 5" id="KW-1133">Transmembrane helix</keyword>
<dbReference type="PANTHER" id="PTHR11662:SF399">
    <property type="entry name" value="FI19708P1-RELATED"/>
    <property type="match status" value="1"/>
</dbReference>
<evidence type="ECO:0008006" key="10">
    <source>
        <dbReference type="Google" id="ProtNLM"/>
    </source>
</evidence>
<feature type="transmembrane region" description="Helical" evidence="5">
    <location>
        <begin position="320"/>
        <end position="337"/>
    </location>
</feature>
<feature type="transmembrane region" description="Helical" evidence="5">
    <location>
        <begin position="123"/>
        <end position="143"/>
    </location>
</feature>
<dbReference type="InterPro" id="IPR050382">
    <property type="entry name" value="MFS_Na/Anion_cotransporter"/>
</dbReference>
<feature type="transmembrane region" description="Helical" evidence="5">
    <location>
        <begin position="182"/>
        <end position="207"/>
    </location>
</feature>
<evidence type="ECO:0000259" key="7">
    <source>
        <dbReference type="PROSITE" id="PS50850"/>
    </source>
</evidence>
<evidence type="ECO:0000256" key="4">
    <source>
        <dbReference type="ARBA" id="ARBA00023136"/>
    </source>
</evidence>
<reference evidence="8" key="2">
    <citation type="submission" date="2015-06" db="UniProtKB">
        <authorList>
            <consortium name="EnsemblMetazoa"/>
        </authorList>
    </citation>
    <scope>IDENTIFICATION</scope>
</reference>
<dbReference type="GO" id="GO:0003755">
    <property type="term" value="F:peptidyl-prolyl cis-trans isomerase activity"/>
    <property type="evidence" value="ECO:0007669"/>
    <property type="project" value="InterPro"/>
</dbReference>
<accession>T1K9D7</accession>
<dbReference type="InterPro" id="IPR011701">
    <property type="entry name" value="MFS"/>
</dbReference>
<dbReference type="HOGENOM" id="CLU_001265_5_0_1"/>
<dbReference type="SUPFAM" id="SSF50891">
    <property type="entry name" value="Cyclophilin-like"/>
    <property type="match status" value="1"/>
</dbReference>
<protein>
    <recommendedName>
        <fullName evidence="10">Major facilitator superfamily (MFS) profile domain-containing protein</fullName>
    </recommendedName>
</protein>
<dbReference type="InterPro" id="IPR036259">
    <property type="entry name" value="MFS_trans_sf"/>
</dbReference>
<dbReference type="PROSITE" id="PS50850">
    <property type="entry name" value="MFS"/>
    <property type="match status" value="1"/>
</dbReference>
<dbReference type="EMBL" id="CAEY01001890">
    <property type="status" value="NOT_ANNOTATED_CDS"/>
    <property type="molecule type" value="Genomic_DNA"/>
</dbReference>